<dbReference type="InterPro" id="IPR050397">
    <property type="entry name" value="Env_Response_Regulators"/>
</dbReference>
<gene>
    <name evidence="2" type="ORF">Val02_90810</name>
</gene>
<dbReference type="GO" id="GO:0005829">
    <property type="term" value="C:cytosol"/>
    <property type="evidence" value="ECO:0007669"/>
    <property type="project" value="TreeGrafter"/>
</dbReference>
<comment type="caution">
    <text evidence="2">The sequence shown here is derived from an EMBL/GenBank/DDBJ whole genome shotgun (WGS) entry which is preliminary data.</text>
</comment>
<keyword evidence="3" id="KW-1185">Reference proteome</keyword>
<dbReference type="PANTHER" id="PTHR24567:SF74">
    <property type="entry name" value="HTH-TYPE TRANSCRIPTIONAL REGULATOR ARCR"/>
    <property type="match status" value="1"/>
</dbReference>
<proteinExistence type="predicted"/>
<organism evidence="2 3">
    <name type="scientific">Virgisporangium aliadipatigenens</name>
    <dbReference type="NCBI Taxonomy" id="741659"/>
    <lineage>
        <taxon>Bacteria</taxon>
        <taxon>Bacillati</taxon>
        <taxon>Actinomycetota</taxon>
        <taxon>Actinomycetes</taxon>
        <taxon>Micromonosporales</taxon>
        <taxon>Micromonosporaceae</taxon>
        <taxon>Virgisporangium</taxon>
    </lineage>
</organism>
<dbReference type="GO" id="GO:0003700">
    <property type="term" value="F:DNA-binding transcription factor activity"/>
    <property type="evidence" value="ECO:0007669"/>
    <property type="project" value="TreeGrafter"/>
</dbReference>
<dbReference type="RefSeq" id="WP_203905590.1">
    <property type="nucleotide sequence ID" value="NZ_BOPF01000067.1"/>
</dbReference>
<evidence type="ECO:0000259" key="1">
    <source>
        <dbReference type="PROSITE" id="PS50042"/>
    </source>
</evidence>
<dbReference type="AlphaFoldDB" id="A0A8J4DVA5"/>
<dbReference type="Gene3D" id="2.60.120.10">
    <property type="entry name" value="Jelly Rolls"/>
    <property type="match status" value="1"/>
</dbReference>
<dbReference type="Pfam" id="PF00027">
    <property type="entry name" value="cNMP_binding"/>
    <property type="match status" value="1"/>
</dbReference>
<dbReference type="InterPro" id="IPR018490">
    <property type="entry name" value="cNMP-bd_dom_sf"/>
</dbReference>
<evidence type="ECO:0000313" key="3">
    <source>
        <dbReference type="Proteomes" id="UP000619260"/>
    </source>
</evidence>
<dbReference type="InterPro" id="IPR000595">
    <property type="entry name" value="cNMP-bd_dom"/>
</dbReference>
<dbReference type="CDD" id="cd00038">
    <property type="entry name" value="CAP_ED"/>
    <property type="match status" value="1"/>
</dbReference>
<sequence>MSDIGTPMRCERPARRSFLGSLSPEARRDLLASGREEHYPAGAYLCHQDDPTSDVMVIISGRVRVRMRIGGRLQFVAVRGPGDLIGERTALVGHTRSASVVTVERVIALVVPPGAFAALIERHPSMLWTLRRAERERRIEDAHGTPEGDGAAAVVPMGPRPPAFPERPASQPLNCTIVLTDIAGFGDPRRNDGDRTLIREALAQMLQESFTEAGVPWHECHHEGRGDGILTVVPPQHSTAAVLHPMMGMLAVLLHSHNRRAGPPVYIRLRMAVHVGPIAVDRQGLTGTAIVYTARLAEAARMKERMLATEADLGVMASDYVFDNFVRHSPHLVAEEFERVRIREKESRMIGWMCLTGTRPARRPGWEGVG</sequence>
<dbReference type="Proteomes" id="UP000619260">
    <property type="component" value="Unassembled WGS sequence"/>
</dbReference>
<evidence type="ECO:0000313" key="2">
    <source>
        <dbReference type="EMBL" id="GIJ52195.1"/>
    </source>
</evidence>
<dbReference type="PROSITE" id="PS50042">
    <property type="entry name" value="CNMP_BINDING_3"/>
    <property type="match status" value="1"/>
</dbReference>
<dbReference type="PANTHER" id="PTHR24567">
    <property type="entry name" value="CRP FAMILY TRANSCRIPTIONAL REGULATORY PROTEIN"/>
    <property type="match status" value="1"/>
</dbReference>
<dbReference type="InterPro" id="IPR029787">
    <property type="entry name" value="Nucleotide_cyclase"/>
</dbReference>
<accession>A0A8J4DVA5</accession>
<feature type="domain" description="Cyclic nucleotide-binding" evidence="1">
    <location>
        <begin position="18"/>
        <end position="120"/>
    </location>
</feature>
<name>A0A8J4DVA5_9ACTN</name>
<dbReference type="Gene3D" id="3.30.70.1230">
    <property type="entry name" value="Nucleotide cyclase"/>
    <property type="match status" value="1"/>
</dbReference>
<dbReference type="SUPFAM" id="SSF51206">
    <property type="entry name" value="cAMP-binding domain-like"/>
    <property type="match status" value="1"/>
</dbReference>
<protein>
    <recommendedName>
        <fullName evidence="1">Cyclic nucleotide-binding domain-containing protein</fullName>
    </recommendedName>
</protein>
<dbReference type="InterPro" id="IPR014710">
    <property type="entry name" value="RmlC-like_jellyroll"/>
</dbReference>
<reference evidence="2" key="1">
    <citation type="submission" date="2021-01" db="EMBL/GenBank/DDBJ databases">
        <title>Whole genome shotgun sequence of Virgisporangium aliadipatigenens NBRC 105644.</title>
        <authorList>
            <person name="Komaki H."/>
            <person name="Tamura T."/>
        </authorList>
    </citation>
    <scope>NUCLEOTIDE SEQUENCE</scope>
    <source>
        <strain evidence="2">NBRC 105644</strain>
    </source>
</reference>
<dbReference type="SMART" id="SM00100">
    <property type="entry name" value="cNMP"/>
    <property type="match status" value="1"/>
</dbReference>
<dbReference type="SUPFAM" id="SSF55073">
    <property type="entry name" value="Nucleotide cyclase"/>
    <property type="match status" value="1"/>
</dbReference>
<dbReference type="EMBL" id="BOPF01000067">
    <property type="protein sequence ID" value="GIJ52195.1"/>
    <property type="molecule type" value="Genomic_DNA"/>
</dbReference>